<dbReference type="EMBL" id="QXGK01000002">
    <property type="protein sequence ID" value="RSX58363.1"/>
    <property type="molecule type" value="Genomic_DNA"/>
</dbReference>
<feature type="transmembrane region" description="Helical" evidence="1">
    <location>
        <begin position="181"/>
        <end position="206"/>
    </location>
</feature>
<feature type="transmembrane region" description="Helical" evidence="1">
    <location>
        <begin position="141"/>
        <end position="161"/>
    </location>
</feature>
<sequence>MAIEHEHHREHHGAVATADTGLQRLRSAVIDELRIDRTGLKQADRPLRAAAVIVPLIILLFAAGLGHAVVASIEQLLSYTPDDTLQYTTVDINTQTEYLVGYLLRYNIPGLLGCVAMMLLRRHPKPACPLRIPAWTTEVKTFFVAFAAMMAGTTMMTWAATVLHVQMVNQATVPIGDTATMLVLLGSATAGLMEEPIALGVVAVGLRRCRVPWPAVAAIAALMRVSYHLYYGWAALAIAIWPVLFVMIYRRTGAIMPLIVAHGVYDVILTGQQLHPYTLFAEPLLDALAVIGVAIAVVTVLRKAFTPVTA</sequence>
<evidence type="ECO:0000259" key="2">
    <source>
        <dbReference type="Pfam" id="PF02517"/>
    </source>
</evidence>
<keyword evidence="1" id="KW-0472">Membrane</keyword>
<feature type="transmembrane region" description="Helical" evidence="1">
    <location>
        <begin position="49"/>
        <end position="73"/>
    </location>
</feature>
<evidence type="ECO:0000313" key="4">
    <source>
        <dbReference type="Proteomes" id="UP000287470"/>
    </source>
</evidence>
<evidence type="ECO:0000313" key="3">
    <source>
        <dbReference type="EMBL" id="RSX58363.1"/>
    </source>
</evidence>
<feature type="transmembrane region" description="Helical" evidence="1">
    <location>
        <begin position="103"/>
        <end position="120"/>
    </location>
</feature>
<keyword evidence="1" id="KW-0812">Transmembrane</keyword>
<dbReference type="RefSeq" id="WP_125967526.1">
    <property type="nucleotide sequence ID" value="NZ_QXGK01000002.1"/>
</dbReference>
<feature type="transmembrane region" description="Helical" evidence="1">
    <location>
        <begin position="227"/>
        <end position="249"/>
    </location>
</feature>
<dbReference type="AlphaFoldDB" id="A0A430FW33"/>
<dbReference type="GO" id="GO:0006508">
    <property type="term" value="P:proteolysis"/>
    <property type="evidence" value="ECO:0007669"/>
    <property type="project" value="UniProtKB-KW"/>
</dbReference>
<dbReference type="Pfam" id="PF02517">
    <property type="entry name" value="Rce1-like"/>
    <property type="match status" value="1"/>
</dbReference>
<protein>
    <submittedName>
        <fullName evidence="3">Metal-dependent membrane protease</fullName>
    </submittedName>
</protein>
<dbReference type="OrthoDB" id="4551771at2"/>
<proteinExistence type="predicted"/>
<reference evidence="3 4" key="1">
    <citation type="submission" date="2018-09" db="EMBL/GenBank/DDBJ databases">
        <title>Characterization of the phylogenetic diversity of five novel species belonging to the genus Bifidobacterium.</title>
        <authorList>
            <person name="Lugli G.A."/>
            <person name="Duranti S."/>
            <person name="Milani C."/>
        </authorList>
    </citation>
    <scope>NUCLEOTIDE SEQUENCE [LARGE SCALE GENOMIC DNA]</scope>
    <source>
        <strain evidence="3 4">2033B</strain>
    </source>
</reference>
<accession>A0A430FW33</accession>
<comment type="caution">
    <text evidence="3">The sequence shown here is derived from an EMBL/GenBank/DDBJ whole genome shotgun (WGS) entry which is preliminary data.</text>
</comment>
<dbReference type="GO" id="GO:0080120">
    <property type="term" value="P:CAAX-box protein maturation"/>
    <property type="evidence" value="ECO:0007669"/>
    <property type="project" value="UniProtKB-ARBA"/>
</dbReference>
<gene>
    <name evidence="3" type="ORF">D2E24_0241</name>
</gene>
<dbReference type="GO" id="GO:0004175">
    <property type="term" value="F:endopeptidase activity"/>
    <property type="evidence" value="ECO:0007669"/>
    <property type="project" value="UniProtKB-ARBA"/>
</dbReference>
<keyword evidence="1" id="KW-1133">Transmembrane helix</keyword>
<feature type="transmembrane region" description="Helical" evidence="1">
    <location>
        <begin position="284"/>
        <end position="301"/>
    </location>
</feature>
<evidence type="ECO:0000256" key="1">
    <source>
        <dbReference type="SAM" id="Phobius"/>
    </source>
</evidence>
<keyword evidence="3" id="KW-0645">Protease</keyword>
<keyword evidence="4" id="KW-1185">Reference proteome</keyword>
<name>A0A430FW33_9BIFI</name>
<feature type="domain" description="CAAX prenyl protease 2/Lysostaphin resistance protein A-like" evidence="2">
    <location>
        <begin position="180"/>
        <end position="268"/>
    </location>
</feature>
<organism evidence="3 4">
    <name type="scientific">Bifidobacterium samirii</name>
    <dbReference type="NCBI Taxonomy" id="2306974"/>
    <lineage>
        <taxon>Bacteria</taxon>
        <taxon>Bacillati</taxon>
        <taxon>Actinomycetota</taxon>
        <taxon>Actinomycetes</taxon>
        <taxon>Bifidobacteriales</taxon>
        <taxon>Bifidobacteriaceae</taxon>
        <taxon>Bifidobacterium</taxon>
    </lineage>
</organism>
<dbReference type="Proteomes" id="UP000287470">
    <property type="component" value="Unassembled WGS sequence"/>
</dbReference>
<keyword evidence="3" id="KW-0378">Hydrolase</keyword>
<dbReference type="InterPro" id="IPR003675">
    <property type="entry name" value="Rce1/LyrA-like_dom"/>
</dbReference>